<dbReference type="GO" id="GO:0016740">
    <property type="term" value="F:transferase activity"/>
    <property type="evidence" value="ECO:0007669"/>
    <property type="project" value="UniProtKB-KW"/>
</dbReference>
<dbReference type="Proteomes" id="UP000192934">
    <property type="component" value="Chromosome I"/>
</dbReference>
<dbReference type="STRING" id="941907.SAMN06295910_0697"/>
<accession>A0A1X7G027</accession>
<evidence type="ECO:0000313" key="1">
    <source>
        <dbReference type="EMBL" id="SMF61705.1"/>
    </source>
</evidence>
<organism evidence="1 2">
    <name type="scientific">Allosphingosinicella indica</name>
    <dbReference type="NCBI Taxonomy" id="941907"/>
    <lineage>
        <taxon>Bacteria</taxon>
        <taxon>Pseudomonadati</taxon>
        <taxon>Pseudomonadota</taxon>
        <taxon>Alphaproteobacteria</taxon>
        <taxon>Sphingomonadales</taxon>
        <taxon>Sphingomonadaceae</taxon>
        <taxon>Allosphingosinicella</taxon>
    </lineage>
</organism>
<dbReference type="Gene3D" id="3.40.50.2000">
    <property type="entry name" value="Glycogen Phosphorylase B"/>
    <property type="match status" value="2"/>
</dbReference>
<protein>
    <submittedName>
        <fullName evidence="1">UDP:flavonoid glycosyltransferase YjiC, YdhE family</fullName>
    </submittedName>
</protein>
<evidence type="ECO:0000313" key="2">
    <source>
        <dbReference type="Proteomes" id="UP000192934"/>
    </source>
</evidence>
<dbReference type="RefSeq" id="WP_085217538.1">
    <property type="nucleotide sequence ID" value="NZ_LT840185.1"/>
</dbReference>
<dbReference type="SUPFAM" id="SSF53756">
    <property type="entry name" value="UDP-Glycosyltransferase/glycogen phosphorylase"/>
    <property type="match status" value="1"/>
</dbReference>
<gene>
    <name evidence="1" type="ORF">SAMN06295910_0697</name>
</gene>
<keyword evidence="1" id="KW-0808">Transferase</keyword>
<dbReference type="EMBL" id="LT840185">
    <property type="protein sequence ID" value="SMF61705.1"/>
    <property type="molecule type" value="Genomic_DNA"/>
</dbReference>
<dbReference type="OrthoDB" id="271062at2"/>
<keyword evidence="2" id="KW-1185">Reference proteome</keyword>
<dbReference type="AlphaFoldDB" id="A0A1X7G027"/>
<name>A0A1X7G027_9SPHN</name>
<sequence length="390" mass="42654">MAHILIGWELGGNRGHAVRLAQITRELRRRGHRLSFAVQRVDVVAPEVARGDPVWPAPITPRLLINTAKPRVISHSMADIVLRLGLDEPPIVGAMLRSWDRMLTAIRPDAIIAEFAPFLLTAARGKVRTVSAGTGFDTPPSTMPRFPSLTGQPHAYAEDFGIECAREATRLGGATPIETLPQLFQADREMPATYAELDPYAEWRTGPMSKPSLTDPPPELSPGGGREVFVYTPEQLSIDAPIWKGLALSRLPVRVYATGVGEAYRAELRRLGFAVETQPLPLPEIGRRARILISHGGHGFVCGGLLMGIPHVVMHLDLEKLIHGRAVTRLNLGGYVGAFDLDPQAFARSLVQLYEDEALAARARAAAPVFQARYDRTMEESTVDAVESLL</sequence>
<proteinExistence type="predicted"/>
<reference evidence="2" key="1">
    <citation type="submission" date="2017-04" db="EMBL/GenBank/DDBJ databases">
        <authorList>
            <person name="Varghese N."/>
            <person name="Submissions S."/>
        </authorList>
    </citation>
    <scope>NUCLEOTIDE SEQUENCE [LARGE SCALE GENOMIC DNA]</scope>
    <source>
        <strain evidence="2">Dd16</strain>
    </source>
</reference>